<accession>A0A5C7AYK2</accession>
<dbReference type="InterPro" id="IPR029039">
    <property type="entry name" value="Flavoprotein-like_sf"/>
</dbReference>
<keyword evidence="4" id="KW-1185">Reference proteome</keyword>
<dbReference type="AlphaFoldDB" id="A0A5C7AYK2"/>
<sequence>MKKTLVIFAHPKFEKSRVNAQLVNVLKTKNHVTFHDLYEHYPHFHIDVKKEQTLLEQHDVIIWHHPFYWYSSPALLKQWIDMVLEFNWAYGPEGNALQGKTVMNVITTGGSRDVYCSEGYNSFTVNQFLRPFEQTANLCGMKYLPPFAVMGTHKLQDDALKNYTQQYEKLIDVLQSDFVTETLSNCLFLNDLPILSH</sequence>
<organism evidence="3 4">
    <name type="scientific">Seonamhaeicola algicola</name>
    <dbReference type="NCBI Taxonomy" id="1719036"/>
    <lineage>
        <taxon>Bacteria</taxon>
        <taxon>Pseudomonadati</taxon>
        <taxon>Bacteroidota</taxon>
        <taxon>Flavobacteriia</taxon>
        <taxon>Flavobacteriales</taxon>
        <taxon>Flavobacteriaceae</taxon>
    </lineage>
</organism>
<dbReference type="Proteomes" id="UP000321790">
    <property type="component" value="Unassembled WGS sequence"/>
</dbReference>
<proteinExistence type="predicted"/>
<protein>
    <submittedName>
        <fullName evidence="3">NAD(P)H oxidoreductase</fullName>
    </submittedName>
</protein>
<gene>
    <name evidence="3" type="ORF">FUA26_05775</name>
</gene>
<dbReference type="GO" id="GO:0010181">
    <property type="term" value="F:FMN binding"/>
    <property type="evidence" value="ECO:0007669"/>
    <property type="project" value="TreeGrafter"/>
</dbReference>
<reference evidence="4" key="1">
    <citation type="submission" date="2019-08" db="EMBL/GenBank/DDBJ databases">
        <title>Seonamhaeicola sediminis sp. nov., isolated from marine sediment.</title>
        <authorList>
            <person name="Cao W.R."/>
        </authorList>
    </citation>
    <scope>NUCLEOTIDE SEQUENCE [LARGE SCALE GENOMIC DNA]</scope>
    <source>
        <strain evidence="4">Gy8</strain>
    </source>
</reference>
<dbReference type="Gene3D" id="3.40.50.360">
    <property type="match status" value="1"/>
</dbReference>
<evidence type="ECO:0000259" key="2">
    <source>
        <dbReference type="Pfam" id="PF02525"/>
    </source>
</evidence>
<evidence type="ECO:0000256" key="1">
    <source>
        <dbReference type="ARBA" id="ARBA00023002"/>
    </source>
</evidence>
<dbReference type="EMBL" id="VOSC01000019">
    <property type="protein sequence ID" value="TXE11575.1"/>
    <property type="molecule type" value="Genomic_DNA"/>
</dbReference>
<feature type="domain" description="Flavodoxin-like fold" evidence="2">
    <location>
        <begin position="2"/>
        <end position="169"/>
    </location>
</feature>
<keyword evidence="1" id="KW-0560">Oxidoreductase</keyword>
<dbReference type="GO" id="GO:0009055">
    <property type="term" value="F:electron transfer activity"/>
    <property type="evidence" value="ECO:0007669"/>
    <property type="project" value="TreeGrafter"/>
</dbReference>
<dbReference type="GO" id="GO:0003955">
    <property type="term" value="F:NAD(P)H dehydrogenase (quinone) activity"/>
    <property type="evidence" value="ECO:0007669"/>
    <property type="project" value="TreeGrafter"/>
</dbReference>
<dbReference type="InterPro" id="IPR003680">
    <property type="entry name" value="Flavodoxin_fold"/>
</dbReference>
<dbReference type="PANTHER" id="PTHR47307">
    <property type="entry name" value="GLUTATHIONE-REGULATED POTASSIUM-EFFLUX SYSTEM ANCILLARY PROTEIN KEFG"/>
    <property type="match status" value="1"/>
</dbReference>
<evidence type="ECO:0000313" key="4">
    <source>
        <dbReference type="Proteomes" id="UP000321790"/>
    </source>
</evidence>
<dbReference type="PANTHER" id="PTHR47307:SF1">
    <property type="entry name" value="GLUTATHIONE-REGULATED POTASSIUM-EFFLUX SYSTEM ANCILLARY PROTEIN KEFG"/>
    <property type="match status" value="1"/>
</dbReference>
<dbReference type="SUPFAM" id="SSF52218">
    <property type="entry name" value="Flavoproteins"/>
    <property type="match status" value="1"/>
</dbReference>
<dbReference type="Pfam" id="PF02525">
    <property type="entry name" value="Flavodoxin_2"/>
    <property type="match status" value="1"/>
</dbReference>
<evidence type="ECO:0000313" key="3">
    <source>
        <dbReference type="EMBL" id="TXE11575.1"/>
    </source>
</evidence>
<dbReference type="RefSeq" id="WP_147132871.1">
    <property type="nucleotide sequence ID" value="NZ_VOSC01000019.1"/>
</dbReference>
<name>A0A5C7AYK2_9FLAO</name>
<comment type="caution">
    <text evidence="3">The sequence shown here is derived from an EMBL/GenBank/DDBJ whole genome shotgun (WGS) entry which is preliminary data.</text>
</comment>
<dbReference type="InterPro" id="IPR046980">
    <property type="entry name" value="KefG/KefF"/>
</dbReference>
<dbReference type="OrthoDB" id="652200at2"/>